<reference evidence="2" key="1">
    <citation type="journal article" date="2016" name="Nature">
        <title>Genome evolution in the allotetraploid frog Xenopus laevis.</title>
        <authorList>
            <person name="Session A.M."/>
            <person name="Uno Y."/>
            <person name="Kwon T."/>
            <person name="Chapman J.A."/>
            <person name="Toyoda A."/>
            <person name="Takahashi S."/>
            <person name="Fukui A."/>
            <person name="Hikosaka A."/>
            <person name="Suzuki A."/>
            <person name="Kondo M."/>
            <person name="van Heeringen S.J."/>
            <person name="Quigley I."/>
            <person name="Heinz S."/>
            <person name="Ogino H."/>
            <person name="Ochi H."/>
            <person name="Hellsten U."/>
            <person name="Lyons J.B."/>
            <person name="Simakov O."/>
            <person name="Putnam N."/>
            <person name="Stites J."/>
            <person name="Kuroki Y."/>
            <person name="Tanaka T."/>
            <person name="Michiue T."/>
            <person name="Watanabe M."/>
            <person name="Bogdanovic O."/>
            <person name="Lister R."/>
            <person name="Georgiou G."/>
            <person name="Paranjpe S.S."/>
            <person name="van Kruijsbergen I."/>
            <person name="Shu S."/>
            <person name="Carlson J."/>
            <person name="Kinoshita T."/>
            <person name="Ohta Y."/>
            <person name="Mawaribuchi S."/>
            <person name="Jenkins J."/>
            <person name="Grimwood J."/>
            <person name="Schmutz J."/>
            <person name="Mitros T."/>
            <person name="Mozaffari S.V."/>
            <person name="Suzuki Y."/>
            <person name="Haramoto Y."/>
            <person name="Yamamoto T.S."/>
            <person name="Takagi C."/>
            <person name="Heald R."/>
            <person name="Miller K."/>
            <person name="Haudenschild C."/>
            <person name="Kitzman J."/>
            <person name="Nakayama T."/>
            <person name="Izutsu Y."/>
            <person name="Robert J."/>
            <person name="Fortriede J."/>
            <person name="Burns K."/>
            <person name="Lotay V."/>
            <person name="Karimi K."/>
            <person name="Yasuoka Y."/>
            <person name="Dichmann D.S."/>
            <person name="Flajnik M.F."/>
            <person name="Houston D.W."/>
            <person name="Shendure J."/>
            <person name="DuPasquier L."/>
            <person name="Vize P.D."/>
            <person name="Zorn A.M."/>
            <person name="Ito M."/>
            <person name="Marcotte E.M."/>
            <person name="Wallingford J.B."/>
            <person name="Ito Y."/>
            <person name="Asashima M."/>
            <person name="Ueno N."/>
            <person name="Matsuda Y."/>
            <person name="Veenstra G.J."/>
            <person name="Fujiyama A."/>
            <person name="Harland R.M."/>
            <person name="Taira M."/>
            <person name="Rokhsar D.S."/>
        </authorList>
    </citation>
    <scope>NUCLEOTIDE SEQUENCE [LARGE SCALE GENOMIC DNA]</scope>
    <source>
        <strain evidence="2">J</strain>
    </source>
</reference>
<dbReference type="AlphaFoldDB" id="A0A974BY65"/>
<proteinExistence type="predicted"/>
<sequence length="81" mass="9073">MAHDVHGQLYVGNLLFCTWEHGIPLPHLCIIYQSSVAVINCITVGCCRCLEMHSHYGNKDIQTMFCLCLFDFVSQGAPQSL</sequence>
<organism evidence="1 2">
    <name type="scientific">Xenopus laevis</name>
    <name type="common">African clawed frog</name>
    <dbReference type="NCBI Taxonomy" id="8355"/>
    <lineage>
        <taxon>Eukaryota</taxon>
        <taxon>Metazoa</taxon>
        <taxon>Chordata</taxon>
        <taxon>Craniata</taxon>
        <taxon>Vertebrata</taxon>
        <taxon>Euteleostomi</taxon>
        <taxon>Amphibia</taxon>
        <taxon>Batrachia</taxon>
        <taxon>Anura</taxon>
        <taxon>Pipoidea</taxon>
        <taxon>Pipidae</taxon>
        <taxon>Xenopodinae</taxon>
        <taxon>Xenopus</taxon>
        <taxon>Xenopus</taxon>
    </lineage>
</organism>
<protein>
    <submittedName>
        <fullName evidence="1">Uncharacterized protein</fullName>
    </submittedName>
</protein>
<dbReference type="Proteomes" id="UP000694892">
    <property type="component" value="Chromosome 9_10L"/>
</dbReference>
<evidence type="ECO:0000313" key="2">
    <source>
        <dbReference type="Proteomes" id="UP000694892"/>
    </source>
</evidence>
<accession>A0A974BY65</accession>
<gene>
    <name evidence="1" type="ORF">XELAEV_18044262mg</name>
</gene>
<dbReference type="EMBL" id="CM004482">
    <property type="protein sequence ID" value="OCT63164.1"/>
    <property type="molecule type" value="Genomic_DNA"/>
</dbReference>
<name>A0A974BY65_XENLA</name>
<evidence type="ECO:0000313" key="1">
    <source>
        <dbReference type="EMBL" id="OCT63164.1"/>
    </source>
</evidence>